<sequence>MIYMDSYDGAKIAVHLWNRQSQKAVLLLHGWPFSYQMFESQISLLVRRGYLVVAPDMRGFGISSETGQGYGYDSLAADIYRVIAGLKLQKCTAAGFGMGGAVLLRYMTNYKGYGIGKLILMAAVAPGLCRTEMNVYGQDKDDLDKMIHRLLTDRPKMVQDISRQMFACPKSEAYMDWFYQMALNGSGLGTVMAAVTMRDENVEKDLKNVCVPATIIHGGRDCFVSREMADIQHRDIVSGFRKRGWGISQPVPVSRYCLKNSGHGIGWDEMEEFNCLFLREVIQ</sequence>
<proteinExistence type="predicted"/>
<reference evidence="3" key="2">
    <citation type="journal article" date="2021" name="PeerJ">
        <title>Extensive microbial diversity within the chicken gut microbiome revealed by metagenomics and culture.</title>
        <authorList>
            <person name="Gilroy R."/>
            <person name="Ravi A."/>
            <person name="Getino M."/>
            <person name="Pursley I."/>
            <person name="Horton D.L."/>
            <person name="Alikhan N.F."/>
            <person name="Baker D."/>
            <person name="Gharbi K."/>
            <person name="Hall N."/>
            <person name="Watson M."/>
            <person name="Adriaenssens E.M."/>
            <person name="Foster-Nyarko E."/>
            <person name="Jarju S."/>
            <person name="Secka A."/>
            <person name="Antonio M."/>
            <person name="Oren A."/>
            <person name="Chaudhuri R.R."/>
            <person name="La Ragione R."/>
            <person name="Hildebrand F."/>
            <person name="Pallen M.J."/>
        </authorList>
    </citation>
    <scope>NUCLEOTIDE SEQUENCE</scope>
    <source>
        <strain evidence="3">CHK187-14744</strain>
    </source>
</reference>
<dbReference type="GO" id="GO:0016787">
    <property type="term" value="F:hydrolase activity"/>
    <property type="evidence" value="ECO:0007669"/>
    <property type="project" value="UniProtKB-KW"/>
</dbReference>
<feature type="domain" description="AB hydrolase-1" evidence="2">
    <location>
        <begin position="24"/>
        <end position="123"/>
    </location>
</feature>
<dbReference type="GO" id="GO:0016020">
    <property type="term" value="C:membrane"/>
    <property type="evidence" value="ECO:0007669"/>
    <property type="project" value="TreeGrafter"/>
</dbReference>
<dbReference type="AlphaFoldDB" id="A0A9D1HFM5"/>
<dbReference type="Proteomes" id="UP000824164">
    <property type="component" value="Unassembled WGS sequence"/>
</dbReference>
<dbReference type="InterPro" id="IPR000073">
    <property type="entry name" value="AB_hydrolase_1"/>
</dbReference>
<dbReference type="PRINTS" id="PR00111">
    <property type="entry name" value="ABHYDROLASE"/>
</dbReference>
<dbReference type="PANTHER" id="PTHR43798:SF31">
    <property type="entry name" value="AB HYDROLASE SUPERFAMILY PROTEIN YCLE"/>
    <property type="match status" value="1"/>
</dbReference>
<reference evidence="3" key="1">
    <citation type="submission" date="2020-10" db="EMBL/GenBank/DDBJ databases">
        <authorList>
            <person name="Gilroy R."/>
        </authorList>
    </citation>
    <scope>NUCLEOTIDE SEQUENCE</scope>
    <source>
        <strain evidence="3">CHK187-14744</strain>
    </source>
</reference>
<evidence type="ECO:0000313" key="4">
    <source>
        <dbReference type="Proteomes" id="UP000824164"/>
    </source>
</evidence>
<name>A0A9D1HFM5_9FIRM</name>
<evidence type="ECO:0000259" key="2">
    <source>
        <dbReference type="Pfam" id="PF00561"/>
    </source>
</evidence>
<dbReference type="Pfam" id="PF00561">
    <property type="entry name" value="Abhydrolase_1"/>
    <property type="match status" value="1"/>
</dbReference>
<keyword evidence="1 3" id="KW-0378">Hydrolase</keyword>
<dbReference type="PRINTS" id="PR00412">
    <property type="entry name" value="EPOXHYDRLASE"/>
</dbReference>
<protein>
    <submittedName>
        <fullName evidence="3">Alpha/beta hydrolase</fullName>
    </submittedName>
</protein>
<accession>A0A9D1HFM5</accession>
<dbReference type="InterPro" id="IPR029058">
    <property type="entry name" value="AB_hydrolase_fold"/>
</dbReference>
<dbReference type="InterPro" id="IPR050266">
    <property type="entry name" value="AB_hydrolase_sf"/>
</dbReference>
<evidence type="ECO:0000256" key="1">
    <source>
        <dbReference type="ARBA" id="ARBA00022801"/>
    </source>
</evidence>
<gene>
    <name evidence="3" type="ORF">IAB63_03990</name>
</gene>
<dbReference type="PANTHER" id="PTHR43798">
    <property type="entry name" value="MONOACYLGLYCEROL LIPASE"/>
    <property type="match status" value="1"/>
</dbReference>
<dbReference type="SUPFAM" id="SSF53474">
    <property type="entry name" value="alpha/beta-Hydrolases"/>
    <property type="match status" value="1"/>
</dbReference>
<comment type="caution">
    <text evidence="3">The sequence shown here is derived from an EMBL/GenBank/DDBJ whole genome shotgun (WGS) entry which is preliminary data.</text>
</comment>
<dbReference type="Gene3D" id="3.40.50.1820">
    <property type="entry name" value="alpha/beta hydrolase"/>
    <property type="match status" value="1"/>
</dbReference>
<dbReference type="EMBL" id="DVLT01000027">
    <property type="protein sequence ID" value="HIU02396.1"/>
    <property type="molecule type" value="Genomic_DNA"/>
</dbReference>
<organism evidence="3 4">
    <name type="scientific">Candidatus Onthocola gallistercoris</name>
    <dbReference type="NCBI Taxonomy" id="2840876"/>
    <lineage>
        <taxon>Bacteria</taxon>
        <taxon>Bacillati</taxon>
        <taxon>Bacillota</taxon>
        <taxon>Bacilli</taxon>
        <taxon>Candidatus Onthocola</taxon>
    </lineage>
</organism>
<evidence type="ECO:0000313" key="3">
    <source>
        <dbReference type="EMBL" id="HIU02396.1"/>
    </source>
</evidence>
<dbReference type="InterPro" id="IPR000639">
    <property type="entry name" value="Epox_hydrolase-like"/>
</dbReference>